<dbReference type="EMBL" id="BOMG01000002">
    <property type="protein sequence ID" value="GID51608.1"/>
    <property type="molecule type" value="Genomic_DNA"/>
</dbReference>
<sequence length="180" mass="19345">MERRDVVVHTLGPAGTNCEAAARQWLRDNAAGNGTVVLHPTLEDAVPVVLEEPARNVLLGCVVYPRLHELVFQNLSSMALRECFMMPTHNMVLAAPSRGPIETVLSHPAPVDLVSGRGYRIQLSTSNAAAAADCAKAVTDACITTRPAADANNLLVIEDFGPVDMGFSIHVPHQSEVYPR</sequence>
<evidence type="ECO:0008006" key="3">
    <source>
        <dbReference type="Google" id="ProtNLM"/>
    </source>
</evidence>
<accession>A0ABQ3WZJ6</accession>
<organism evidence="1 2">
    <name type="scientific">Actinoplanes couchii</name>
    <dbReference type="NCBI Taxonomy" id="403638"/>
    <lineage>
        <taxon>Bacteria</taxon>
        <taxon>Bacillati</taxon>
        <taxon>Actinomycetota</taxon>
        <taxon>Actinomycetes</taxon>
        <taxon>Micromonosporales</taxon>
        <taxon>Micromonosporaceae</taxon>
        <taxon>Actinoplanes</taxon>
    </lineage>
</organism>
<dbReference type="Proteomes" id="UP000612282">
    <property type="component" value="Unassembled WGS sequence"/>
</dbReference>
<dbReference type="RefSeq" id="WP_203792298.1">
    <property type="nucleotide sequence ID" value="NZ_BAAAQE010000090.1"/>
</dbReference>
<reference evidence="1 2" key="1">
    <citation type="submission" date="2021-01" db="EMBL/GenBank/DDBJ databases">
        <title>Whole genome shotgun sequence of Actinoplanes couchii NBRC 106145.</title>
        <authorList>
            <person name="Komaki H."/>
            <person name="Tamura T."/>
        </authorList>
    </citation>
    <scope>NUCLEOTIDE SEQUENCE [LARGE SCALE GENOMIC DNA]</scope>
    <source>
        <strain evidence="1 2">NBRC 106145</strain>
    </source>
</reference>
<proteinExistence type="predicted"/>
<name>A0ABQ3WZJ6_9ACTN</name>
<gene>
    <name evidence="1" type="ORF">Aco03nite_000120</name>
</gene>
<evidence type="ECO:0000313" key="1">
    <source>
        <dbReference type="EMBL" id="GID51608.1"/>
    </source>
</evidence>
<protein>
    <recommendedName>
        <fullName evidence="3">Prephenate dehydratase</fullName>
    </recommendedName>
</protein>
<keyword evidence="2" id="KW-1185">Reference proteome</keyword>
<evidence type="ECO:0000313" key="2">
    <source>
        <dbReference type="Proteomes" id="UP000612282"/>
    </source>
</evidence>
<comment type="caution">
    <text evidence="1">The sequence shown here is derived from an EMBL/GenBank/DDBJ whole genome shotgun (WGS) entry which is preliminary data.</text>
</comment>
<dbReference type="SUPFAM" id="SSF53850">
    <property type="entry name" value="Periplasmic binding protein-like II"/>
    <property type="match status" value="1"/>
</dbReference>